<evidence type="ECO:0000256" key="3">
    <source>
        <dbReference type="ARBA" id="ARBA00022574"/>
    </source>
</evidence>
<feature type="compositionally biased region" description="Basic and acidic residues" evidence="6">
    <location>
        <begin position="72"/>
        <end position="86"/>
    </location>
</feature>
<evidence type="ECO:0000313" key="7">
    <source>
        <dbReference type="EMBL" id="PIK53480.1"/>
    </source>
</evidence>
<comment type="subcellular location">
    <subcellularLocation>
        <location evidence="1">Cytoplasm</location>
    </subcellularLocation>
</comment>
<feature type="region of interest" description="Disordered" evidence="6">
    <location>
        <begin position="883"/>
        <end position="916"/>
    </location>
</feature>
<dbReference type="InterPro" id="IPR015943">
    <property type="entry name" value="WD40/YVTN_repeat-like_dom_sf"/>
</dbReference>
<feature type="compositionally biased region" description="Basic and acidic residues" evidence="6">
    <location>
        <begin position="883"/>
        <end position="902"/>
    </location>
</feature>
<dbReference type="GO" id="GO:0045503">
    <property type="term" value="F:dynein light chain binding"/>
    <property type="evidence" value="ECO:0007669"/>
    <property type="project" value="TreeGrafter"/>
</dbReference>
<feature type="region of interest" description="Disordered" evidence="6">
    <location>
        <begin position="582"/>
        <end position="601"/>
    </location>
</feature>
<accession>A0A2G8KZZ2</accession>
<dbReference type="Gene3D" id="2.130.10.10">
    <property type="entry name" value="YVTN repeat-like/Quinoprotein amine dehydrogenase"/>
    <property type="match status" value="2"/>
</dbReference>
<proteinExistence type="predicted"/>
<sequence length="950" mass="107326">MADEPVDAKGPEKDSDNKEDIKPKSKESTRPESKASSSSKTDEEKKTAPRVKSAKSKKDGKKTGGKGNTKSKPAEPKEESTEKDGGGQDSMIPLFISSKSQEIFQCVADEHVTEDNPHKLIPKDAIIQDMRERAAVSDFHPVKQLILDYPGDEILLIYDADFKYGQNFVLVSSDEEKQRILNPVVEQAEDGSPTGEEGEAVEEIDPVVYQYVPPEPKEWVSLGSEKEIEEASWKETEQKIRITIRRARREFGGALSFSDRNADDAKDGYIECVPFEDKSFSLKIMELDKDVQAVSTYTDQGSQTVWKHPCNKYTQYAPRELTEAEQKNLLSSETLYNFLDRVTPRFELALQQNDIMDVFRDDWKELGNEDDTFGSKSDNHLKEYQSFTDLQFSRDKVLTCIAWHPSIKGIIAVSCAEKMTYDERVDNSSRIIMTQSLILIWSFSDPIHPQILLEAPEDIVCFKFNPTDPNIIAGGCINGQIVLWDISKYVDRLKNTQRGKQSKKNAMLNVPGFEDDSSDKTPVVRYCASAAIESGHRNAVADIQWLPDHMEVNRFGLMVENRNLQSCQLLTASVDGTIGIWDTRPSKSQSQTADDGKEDNPLGVATTFKHLDLTWKPIIKIHMSRLEGSGDYGPVRVSFQERQGDRHLLEKMQKEGSAGKSSIDRKDSNMGGGFGIRSGSAKEKRQLEGATTKFFVGTEDGELIYADLKLEKDPDSGKLVPPRADFVKSFHDRAINTLQRSPFFKDIVLVVGGWNFSIWKEGRESNPLLISAAASKQFTCGFWSPTRPAVFYLGTAEGNIEVWDLLDRTHEASLSQNISASEITNVYPWHLSHKQQLLAVSDNVGTLHILEVPWTLRNLTHGELTSVTSYFDREDKRLEYQEQRESVHQENKRRLDAEEAAKKIAQPPEPSTEEVDNKMRTLWLEYLEDEKKFLLDLGLVEEKEEPLPDV</sequence>
<dbReference type="InterPro" id="IPR036322">
    <property type="entry name" value="WD40_repeat_dom_sf"/>
</dbReference>
<dbReference type="PROSITE" id="PS50082">
    <property type="entry name" value="WD_REPEATS_2"/>
    <property type="match status" value="1"/>
</dbReference>
<dbReference type="AlphaFoldDB" id="A0A2G8KZZ2"/>
<dbReference type="OrthoDB" id="6619788at2759"/>
<evidence type="ECO:0000313" key="8">
    <source>
        <dbReference type="Proteomes" id="UP000230750"/>
    </source>
</evidence>
<protein>
    <submittedName>
        <fullName evidence="7">WD repeat-containing protein 63</fullName>
    </submittedName>
</protein>
<feature type="compositionally biased region" description="Basic residues" evidence="6">
    <location>
        <begin position="48"/>
        <end position="64"/>
    </location>
</feature>
<evidence type="ECO:0000256" key="6">
    <source>
        <dbReference type="SAM" id="MobiDB-lite"/>
    </source>
</evidence>
<organism evidence="7 8">
    <name type="scientific">Stichopus japonicus</name>
    <name type="common">Sea cucumber</name>
    <dbReference type="NCBI Taxonomy" id="307972"/>
    <lineage>
        <taxon>Eukaryota</taxon>
        <taxon>Metazoa</taxon>
        <taxon>Echinodermata</taxon>
        <taxon>Eleutherozoa</taxon>
        <taxon>Echinozoa</taxon>
        <taxon>Holothuroidea</taxon>
        <taxon>Aspidochirotacea</taxon>
        <taxon>Aspidochirotida</taxon>
        <taxon>Stichopodidae</taxon>
        <taxon>Apostichopus</taxon>
    </lineage>
</organism>
<name>A0A2G8KZZ2_STIJA</name>
<keyword evidence="8" id="KW-1185">Reference proteome</keyword>
<feature type="repeat" description="WD" evidence="5">
    <location>
        <begin position="569"/>
        <end position="591"/>
    </location>
</feature>
<dbReference type="SUPFAM" id="SSF50978">
    <property type="entry name" value="WD40 repeat-like"/>
    <property type="match status" value="1"/>
</dbReference>
<dbReference type="InterPro" id="IPR001680">
    <property type="entry name" value="WD40_rpt"/>
</dbReference>
<dbReference type="PANTHER" id="PTHR12442:SF5">
    <property type="entry name" value="DYNEIN AXONEMAL INTERMEDIATE CHAIN 3"/>
    <property type="match status" value="1"/>
</dbReference>
<dbReference type="Pfam" id="PF00400">
    <property type="entry name" value="WD40"/>
    <property type="match status" value="1"/>
</dbReference>
<comment type="caution">
    <text evidence="7">The sequence shown here is derived from an EMBL/GenBank/DDBJ whole genome shotgun (WGS) entry which is preliminary data.</text>
</comment>
<evidence type="ECO:0000256" key="1">
    <source>
        <dbReference type="ARBA" id="ARBA00004496"/>
    </source>
</evidence>
<dbReference type="GO" id="GO:0045504">
    <property type="term" value="F:dynein heavy chain binding"/>
    <property type="evidence" value="ECO:0007669"/>
    <property type="project" value="TreeGrafter"/>
</dbReference>
<dbReference type="GO" id="GO:0036156">
    <property type="term" value="C:inner dynein arm"/>
    <property type="evidence" value="ECO:0007669"/>
    <property type="project" value="TreeGrafter"/>
</dbReference>
<gene>
    <name evidence="7" type="ORF">BSL78_09620</name>
</gene>
<feature type="region of interest" description="Disordered" evidence="6">
    <location>
        <begin position="1"/>
        <end position="92"/>
    </location>
</feature>
<dbReference type="STRING" id="307972.A0A2G8KZZ2"/>
<dbReference type="Proteomes" id="UP000230750">
    <property type="component" value="Unassembled WGS sequence"/>
</dbReference>
<feature type="compositionally biased region" description="Basic and acidic residues" evidence="6">
    <location>
        <begin position="1"/>
        <end position="33"/>
    </location>
</feature>
<reference evidence="7 8" key="1">
    <citation type="journal article" date="2017" name="PLoS Biol.">
        <title>The sea cucumber genome provides insights into morphological evolution and visceral regeneration.</title>
        <authorList>
            <person name="Zhang X."/>
            <person name="Sun L."/>
            <person name="Yuan J."/>
            <person name="Sun Y."/>
            <person name="Gao Y."/>
            <person name="Zhang L."/>
            <person name="Li S."/>
            <person name="Dai H."/>
            <person name="Hamel J.F."/>
            <person name="Liu C."/>
            <person name="Yu Y."/>
            <person name="Liu S."/>
            <person name="Lin W."/>
            <person name="Guo K."/>
            <person name="Jin S."/>
            <person name="Xu P."/>
            <person name="Storey K.B."/>
            <person name="Huan P."/>
            <person name="Zhang T."/>
            <person name="Zhou Y."/>
            <person name="Zhang J."/>
            <person name="Lin C."/>
            <person name="Li X."/>
            <person name="Xing L."/>
            <person name="Huo D."/>
            <person name="Sun M."/>
            <person name="Wang L."/>
            <person name="Mercier A."/>
            <person name="Li F."/>
            <person name="Yang H."/>
            <person name="Xiang J."/>
        </authorList>
    </citation>
    <scope>NUCLEOTIDE SEQUENCE [LARGE SCALE GENOMIC DNA]</scope>
    <source>
        <strain evidence="7">Shaxun</strain>
        <tissue evidence="7">Muscle</tissue>
    </source>
</reference>
<dbReference type="SMART" id="SM00320">
    <property type="entry name" value="WD40"/>
    <property type="match status" value="3"/>
</dbReference>
<dbReference type="EMBL" id="MRZV01000284">
    <property type="protein sequence ID" value="PIK53480.1"/>
    <property type="molecule type" value="Genomic_DNA"/>
</dbReference>
<evidence type="ECO:0000256" key="2">
    <source>
        <dbReference type="ARBA" id="ARBA00022490"/>
    </source>
</evidence>
<keyword evidence="4" id="KW-0677">Repeat</keyword>
<dbReference type="GO" id="GO:0036159">
    <property type="term" value="P:inner dynein arm assembly"/>
    <property type="evidence" value="ECO:0007669"/>
    <property type="project" value="TreeGrafter"/>
</dbReference>
<evidence type="ECO:0000256" key="4">
    <source>
        <dbReference type="ARBA" id="ARBA00022737"/>
    </source>
</evidence>
<dbReference type="PANTHER" id="PTHR12442">
    <property type="entry name" value="DYNEIN INTERMEDIATE CHAIN"/>
    <property type="match status" value="1"/>
</dbReference>
<keyword evidence="2" id="KW-0963">Cytoplasm</keyword>
<keyword evidence="3 5" id="KW-0853">WD repeat</keyword>
<dbReference type="InterPro" id="IPR050687">
    <property type="entry name" value="Dynein_IC"/>
</dbReference>
<feature type="region of interest" description="Disordered" evidence="6">
    <location>
        <begin position="653"/>
        <end position="683"/>
    </location>
</feature>
<evidence type="ECO:0000256" key="5">
    <source>
        <dbReference type="PROSITE-ProRule" id="PRU00221"/>
    </source>
</evidence>
<dbReference type="GO" id="GO:0060294">
    <property type="term" value="P:cilium movement involved in cell motility"/>
    <property type="evidence" value="ECO:0007669"/>
    <property type="project" value="TreeGrafter"/>
</dbReference>